<dbReference type="PANTHER" id="PTHR34295:SF1">
    <property type="entry name" value="BIOTIN TRANSPORTER BIOY"/>
    <property type="match status" value="1"/>
</dbReference>
<feature type="transmembrane region" description="Helical" evidence="3">
    <location>
        <begin position="143"/>
        <end position="168"/>
    </location>
</feature>
<evidence type="ECO:0000256" key="2">
    <source>
        <dbReference type="PIRNR" id="PIRNR016661"/>
    </source>
</evidence>
<gene>
    <name evidence="4" type="ORF">DW084_10070</name>
</gene>
<dbReference type="GO" id="GO:0005886">
    <property type="term" value="C:plasma membrane"/>
    <property type="evidence" value="ECO:0007669"/>
    <property type="project" value="UniProtKB-SubCell"/>
</dbReference>
<comment type="caution">
    <text evidence="4">The sequence shown here is derived from an EMBL/GenBank/DDBJ whole genome shotgun (WGS) entry which is preliminary data.</text>
</comment>
<dbReference type="AlphaFoldDB" id="A0A415ES08"/>
<dbReference type="PANTHER" id="PTHR34295">
    <property type="entry name" value="BIOTIN TRANSPORTER BIOY"/>
    <property type="match status" value="1"/>
</dbReference>
<dbReference type="Proteomes" id="UP000286288">
    <property type="component" value="Unassembled WGS sequence"/>
</dbReference>
<dbReference type="Gene3D" id="1.10.1760.20">
    <property type="match status" value="1"/>
</dbReference>
<evidence type="ECO:0000313" key="4">
    <source>
        <dbReference type="EMBL" id="RHK06089.1"/>
    </source>
</evidence>
<dbReference type="GO" id="GO:0015225">
    <property type="term" value="F:biotin transmembrane transporter activity"/>
    <property type="evidence" value="ECO:0007669"/>
    <property type="project" value="UniProtKB-UniRule"/>
</dbReference>
<feature type="transmembrane region" description="Helical" evidence="3">
    <location>
        <begin position="109"/>
        <end position="131"/>
    </location>
</feature>
<keyword evidence="2" id="KW-0813">Transport</keyword>
<comment type="similarity">
    <text evidence="1 2">Belongs to the BioY family.</text>
</comment>
<dbReference type="PIRSF" id="PIRSF016661">
    <property type="entry name" value="BioY"/>
    <property type="match status" value="1"/>
</dbReference>
<keyword evidence="3" id="KW-1133">Transmembrane helix</keyword>
<accession>A0A415ES08</accession>
<sequence>MKLSLREQIHAALFAIIIAGLSQLTIPLGLIPLTGQTFAIGLAVTFLGTRTGTMAIIIYLLLGLIGLPVFAGFSSGVGVLLGPTGGYLVGFLFNGLLTGLIVEKTAFHYTGAVIGNIVGALATLLFGTLWLKWSTDMAWPAAFNGGFVLFIIPGIIKAVAAAYLGIFLRNRLAQPLALR</sequence>
<feature type="transmembrane region" description="Helical" evidence="3">
    <location>
        <begin position="85"/>
        <end position="102"/>
    </location>
</feature>
<evidence type="ECO:0000256" key="3">
    <source>
        <dbReference type="SAM" id="Phobius"/>
    </source>
</evidence>
<protein>
    <recommendedName>
        <fullName evidence="2">Biotin transporter</fullName>
    </recommendedName>
</protein>
<keyword evidence="2 3" id="KW-0472">Membrane</keyword>
<evidence type="ECO:0000313" key="5">
    <source>
        <dbReference type="Proteomes" id="UP000286288"/>
    </source>
</evidence>
<dbReference type="Pfam" id="PF02632">
    <property type="entry name" value="BioY"/>
    <property type="match status" value="1"/>
</dbReference>
<dbReference type="InterPro" id="IPR003784">
    <property type="entry name" value="BioY"/>
</dbReference>
<dbReference type="EMBL" id="QRMZ01000012">
    <property type="protein sequence ID" value="RHK06089.1"/>
    <property type="molecule type" value="Genomic_DNA"/>
</dbReference>
<proteinExistence type="inferred from homology"/>
<keyword evidence="3" id="KW-0812">Transmembrane</keyword>
<feature type="transmembrane region" description="Helical" evidence="3">
    <location>
        <begin position="12"/>
        <end position="33"/>
    </location>
</feature>
<name>A0A415ES08_ENTCA</name>
<reference evidence="4 5" key="1">
    <citation type="submission" date="2018-08" db="EMBL/GenBank/DDBJ databases">
        <title>A genome reference for cultivated species of the human gut microbiota.</title>
        <authorList>
            <person name="Zou Y."/>
            <person name="Xue W."/>
            <person name="Luo G."/>
        </authorList>
    </citation>
    <scope>NUCLEOTIDE SEQUENCE [LARGE SCALE GENOMIC DNA]</scope>
    <source>
        <strain evidence="4 5">AF48-16</strain>
    </source>
</reference>
<comment type="subcellular location">
    <subcellularLocation>
        <location evidence="2">Cell membrane</location>
        <topology evidence="2">Multi-pass membrane protein</topology>
    </subcellularLocation>
</comment>
<feature type="transmembrane region" description="Helical" evidence="3">
    <location>
        <begin position="54"/>
        <end position="73"/>
    </location>
</feature>
<organism evidence="4 5">
    <name type="scientific">Enterococcus casseliflavus</name>
    <name type="common">Enterococcus flavescens</name>
    <dbReference type="NCBI Taxonomy" id="37734"/>
    <lineage>
        <taxon>Bacteria</taxon>
        <taxon>Bacillati</taxon>
        <taxon>Bacillota</taxon>
        <taxon>Bacilli</taxon>
        <taxon>Lactobacillales</taxon>
        <taxon>Enterococcaceae</taxon>
        <taxon>Enterococcus</taxon>
    </lineage>
</organism>
<keyword evidence="2" id="KW-1003">Cell membrane</keyword>
<evidence type="ECO:0000256" key="1">
    <source>
        <dbReference type="ARBA" id="ARBA00010692"/>
    </source>
</evidence>